<name>A0A058ZYG3_EUCGR</name>
<evidence type="ECO:0000256" key="2">
    <source>
        <dbReference type="ARBA" id="ARBA00022801"/>
    </source>
</evidence>
<evidence type="ECO:0000313" key="3">
    <source>
        <dbReference type="EMBL" id="KCW46070.1"/>
    </source>
</evidence>
<proteinExistence type="inferred from homology"/>
<dbReference type="PANTHER" id="PTHR12655:SF3">
    <property type="entry name" value="ACYL-COENZYME A THIOESTERASE 9, MITOCHONDRIAL-LIKE ISOFORM X1"/>
    <property type="match status" value="1"/>
</dbReference>
<organism evidence="3">
    <name type="scientific">Eucalyptus grandis</name>
    <name type="common">Flooded gum</name>
    <dbReference type="NCBI Taxonomy" id="71139"/>
    <lineage>
        <taxon>Eukaryota</taxon>
        <taxon>Viridiplantae</taxon>
        <taxon>Streptophyta</taxon>
        <taxon>Embryophyta</taxon>
        <taxon>Tracheophyta</taxon>
        <taxon>Spermatophyta</taxon>
        <taxon>Magnoliopsida</taxon>
        <taxon>eudicotyledons</taxon>
        <taxon>Gunneridae</taxon>
        <taxon>Pentapetalae</taxon>
        <taxon>rosids</taxon>
        <taxon>malvids</taxon>
        <taxon>Myrtales</taxon>
        <taxon>Myrtaceae</taxon>
        <taxon>Myrtoideae</taxon>
        <taxon>Eucalypteae</taxon>
        <taxon>Eucalyptus</taxon>
    </lineage>
</organism>
<protein>
    <submittedName>
        <fullName evidence="3">Uncharacterized protein</fullName>
    </submittedName>
</protein>
<dbReference type="AlphaFoldDB" id="A0A058ZYG3"/>
<comment type="similarity">
    <text evidence="1">Belongs to the acyl coenzyme A hydrolase family.</text>
</comment>
<dbReference type="PANTHER" id="PTHR12655">
    <property type="entry name" value="ACYL-COA THIOESTERASE"/>
    <property type="match status" value="1"/>
</dbReference>
<accession>A0A058ZYG3</accession>
<reference evidence="3" key="1">
    <citation type="submission" date="2013-07" db="EMBL/GenBank/DDBJ databases">
        <title>The genome of Eucalyptus grandis.</title>
        <authorList>
            <person name="Schmutz J."/>
            <person name="Hayes R."/>
            <person name="Myburg A."/>
            <person name="Tuskan G."/>
            <person name="Grattapaglia D."/>
            <person name="Rokhsar D.S."/>
        </authorList>
    </citation>
    <scope>NUCLEOTIDE SEQUENCE</scope>
    <source>
        <tissue evidence="3">Leaf extractions</tissue>
    </source>
</reference>
<dbReference type="STRING" id="71139.A0A058ZYG3"/>
<gene>
    <name evidence="3" type="ORF">EUGRSUZ_L00044</name>
</gene>
<sequence length="118" mass="13383">MKDIIFGMKADVGNLLCLKCCVLYAELDNPAELLVNVEVVADVMLPELRSREVSNEFYFTLTIHPESLNNGFEDSEVPSMEEEAWHVLERMDVESCRTSSEYTFPVTQANGNAYLQVE</sequence>
<dbReference type="EMBL" id="KK198764">
    <property type="protein sequence ID" value="KCW46070.1"/>
    <property type="molecule type" value="Genomic_DNA"/>
</dbReference>
<dbReference type="GO" id="GO:0016787">
    <property type="term" value="F:hydrolase activity"/>
    <property type="evidence" value="ECO:0007669"/>
    <property type="project" value="UniProtKB-KW"/>
</dbReference>
<evidence type="ECO:0000256" key="1">
    <source>
        <dbReference type="ARBA" id="ARBA00010458"/>
    </source>
</evidence>
<dbReference type="Gramene" id="KCW46070">
    <property type="protein sequence ID" value="KCW46070"/>
    <property type="gene ID" value="EUGRSUZ_L00044"/>
</dbReference>
<dbReference type="InParanoid" id="A0A058ZYG3"/>
<keyword evidence="2" id="KW-0378">Hydrolase</keyword>